<dbReference type="RefSeq" id="YP_009112600.1">
    <property type="nucleotide sequence ID" value="NC_025960.1"/>
</dbReference>
<dbReference type="InterPro" id="IPR002209">
    <property type="entry name" value="Fibroblast_GF_fam"/>
</dbReference>
<dbReference type="OrthoDB" id="23683at10239"/>
<feature type="region of interest" description="Disordered" evidence="2">
    <location>
        <begin position="193"/>
        <end position="225"/>
    </location>
</feature>
<evidence type="ECO:0000313" key="3">
    <source>
        <dbReference type="EMBL" id="AIZ48597.1"/>
    </source>
</evidence>
<evidence type="ECO:0000256" key="1">
    <source>
        <dbReference type="ARBA" id="ARBA00007936"/>
    </source>
</evidence>
<dbReference type="InterPro" id="IPR008996">
    <property type="entry name" value="IL1/FGF"/>
</dbReference>
<protein>
    <submittedName>
        <fullName evidence="3">Fgf</fullName>
    </submittedName>
</protein>
<sequence length="367" mass="40659">MSTMISTVLLLLLLSAAAMVRALPLTGEEGAALLPLKEGSQKHVHLFMNHWFLQMNGDGSINGTGTHESNQTLWHRIALAEGKIMLRSSQYCNYLCINECGYEYSSMVPNSECVWSEVFDVNHYRFVYKKFGNRTAYLSLNVAGKLKRVVLLKKETLGSSVEQCHVMVKEYAGTTFNKTCKPVSTNKLTYVPAKTCKNPPRPSSKKNMKGKRDADDANDDEKQDTITTDVVKNVTVDDPFVNNTFHSKVGAASLIVNKMGGIPLHEITNELPGLNNEVLSMETMVDTAANNTVESAIPKNFYYRDEESTISIRTFNDSTSAKKATESLGKVIEELLKSGGNNDTSKMVFPIIVSKHTVSYKFCLGDV</sequence>
<dbReference type="PANTHER" id="PTHR11486">
    <property type="entry name" value="FIBROBLAST GROWTH FACTOR"/>
    <property type="match status" value="1"/>
</dbReference>
<dbReference type="GeneID" id="22619629"/>
<accession>A0A0A7KRC7</accession>
<dbReference type="KEGG" id="vg:22619629"/>
<dbReference type="Gene3D" id="2.80.10.50">
    <property type="match status" value="1"/>
</dbReference>
<evidence type="ECO:0000256" key="2">
    <source>
        <dbReference type="SAM" id="MobiDB-lite"/>
    </source>
</evidence>
<keyword evidence="4" id="KW-1185">Reference proteome</keyword>
<organism evidence="3 4">
    <name type="scientific">Agrotis segetum nucleopolyhedrovirus B</name>
    <dbReference type="NCBI Taxonomy" id="1580580"/>
    <lineage>
        <taxon>Viruses</taxon>
        <taxon>Viruses incertae sedis</taxon>
        <taxon>Naldaviricetes</taxon>
        <taxon>Lefavirales</taxon>
        <taxon>Baculoviridae</taxon>
        <taxon>Alphabaculovirus</taxon>
        <taxon>Alphabaculovirus alteragsegetum</taxon>
    </lineage>
</organism>
<dbReference type="GO" id="GO:0008083">
    <property type="term" value="F:growth factor activity"/>
    <property type="evidence" value="ECO:0007669"/>
    <property type="project" value="InterPro"/>
</dbReference>
<dbReference type="Proteomes" id="UP000202327">
    <property type="component" value="Segment"/>
</dbReference>
<proteinExistence type="inferred from homology"/>
<evidence type="ECO:0000313" key="4">
    <source>
        <dbReference type="Proteomes" id="UP000202327"/>
    </source>
</evidence>
<name>A0A0A7KRC7_9ABAC</name>
<dbReference type="CDD" id="cd23311">
    <property type="entry name" value="beta-trefoil_FGF_Bnl-like"/>
    <property type="match status" value="1"/>
</dbReference>
<comment type="similarity">
    <text evidence="1">Belongs to the heparin-binding growth factors family.</text>
</comment>
<dbReference type="Pfam" id="PF00167">
    <property type="entry name" value="FGF"/>
    <property type="match status" value="1"/>
</dbReference>
<dbReference type="EMBL" id="KM102981">
    <property type="protein sequence ID" value="AIZ48597.1"/>
    <property type="molecule type" value="Genomic_DNA"/>
</dbReference>
<dbReference type="SUPFAM" id="SSF50353">
    <property type="entry name" value="Cytokine"/>
    <property type="match status" value="1"/>
</dbReference>
<dbReference type="SMART" id="SM00442">
    <property type="entry name" value="FGF"/>
    <property type="match status" value="1"/>
</dbReference>
<reference evidence="3 4" key="1">
    <citation type="journal article" date="2015" name="Virus Genes">
        <title>The genome sequence of Agrotis segetum nucleopolyhedrovirus B (AgseNPV-B) reveals a new baculovirus species within the Agrotis baculovirus complex.</title>
        <authorList>
            <person name="Wennmann J.T."/>
            <person name="Gueli Alletti G."/>
            <person name="Jehle J.A."/>
        </authorList>
    </citation>
    <scope>NUCLEOTIDE SEQUENCE [LARGE SCALE GENOMIC DNA]</scope>
    <source>
        <strain evidence="3">English</strain>
    </source>
</reference>